<keyword evidence="2" id="KW-1185">Reference proteome</keyword>
<name>A0A0H1BGR5_9EURO</name>
<protein>
    <submittedName>
        <fullName evidence="1">Uncharacterized protein</fullName>
    </submittedName>
</protein>
<accession>A0A0H1BGR5</accession>
<evidence type="ECO:0000313" key="2">
    <source>
        <dbReference type="Proteomes" id="UP000053573"/>
    </source>
</evidence>
<dbReference type="EMBL" id="LDEV01002614">
    <property type="protein sequence ID" value="KLJ08346.1"/>
    <property type="molecule type" value="Genomic_DNA"/>
</dbReference>
<reference evidence="2" key="1">
    <citation type="journal article" date="2015" name="PLoS Genet.">
        <title>The dynamic genome and transcriptome of the human fungal pathogen Blastomyces and close relative Emmonsia.</title>
        <authorList>
            <person name="Munoz J.F."/>
            <person name="Gauthier G.M."/>
            <person name="Desjardins C.A."/>
            <person name="Gallo J.E."/>
            <person name="Holder J."/>
            <person name="Sullivan T.D."/>
            <person name="Marty A.J."/>
            <person name="Carmen J.C."/>
            <person name="Chen Z."/>
            <person name="Ding L."/>
            <person name="Gujja S."/>
            <person name="Magrini V."/>
            <person name="Misas E."/>
            <person name="Mitreva M."/>
            <person name="Priest M."/>
            <person name="Saif S."/>
            <person name="Whiston E.A."/>
            <person name="Young S."/>
            <person name="Zeng Q."/>
            <person name="Goldman W.E."/>
            <person name="Mardis E.R."/>
            <person name="Taylor J.W."/>
            <person name="McEwen J.G."/>
            <person name="Clay O.K."/>
            <person name="Klein B.S."/>
            <person name="Cuomo C.A."/>
        </authorList>
    </citation>
    <scope>NUCLEOTIDE SEQUENCE [LARGE SCALE GENOMIC DNA]</scope>
    <source>
        <strain evidence="2">UAMH 139</strain>
    </source>
</reference>
<gene>
    <name evidence="1" type="ORF">EMPG_16216</name>
</gene>
<dbReference type="AlphaFoldDB" id="A0A0H1BGR5"/>
<sequence>MHLVPMSIVPAESLFDPCSLPTLLIDLNSTSACRQSSGHLKPKVESNGLLPPIVEHGVAG</sequence>
<comment type="caution">
    <text evidence="1">The sequence shown here is derived from an EMBL/GenBank/DDBJ whole genome shotgun (WGS) entry which is preliminary data.</text>
</comment>
<organism evidence="1 2">
    <name type="scientific">Blastomyces silverae</name>
    <dbReference type="NCBI Taxonomy" id="2060906"/>
    <lineage>
        <taxon>Eukaryota</taxon>
        <taxon>Fungi</taxon>
        <taxon>Dikarya</taxon>
        <taxon>Ascomycota</taxon>
        <taxon>Pezizomycotina</taxon>
        <taxon>Eurotiomycetes</taxon>
        <taxon>Eurotiomycetidae</taxon>
        <taxon>Onygenales</taxon>
        <taxon>Ajellomycetaceae</taxon>
        <taxon>Blastomyces</taxon>
    </lineage>
</organism>
<evidence type="ECO:0000313" key="1">
    <source>
        <dbReference type="EMBL" id="KLJ08346.1"/>
    </source>
</evidence>
<proteinExistence type="predicted"/>
<dbReference type="Proteomes" id="UP000053573">
    <property type="component" value="Unassembled WGS sequence"/>
</dbReference>